<protein>
    <recommendedName>
        <fullName evidence="4">Peptide hydrolase</fullName>
    </recommendedName>
</protein>
<keyword evidence="3" id="KW-1185">Reference proteome</keyword>
<feature type="non-terminal residue" evidence="2">
    <location>
        <position position="1"/>
    </location>
</feature>
<feature type="transmembrane region" description="Helical" evidence="1">
    <location>
        <begin position="77"/>
        <end position="97"/>
    </location>
</feature>
<dbReference type="Proteomes" id="UP000242770">
    <property type="component" value="Unassembled WGS sequence"/>
</dbReference>
<dbReference type="AlphaFoldDB" id="A0A0F7S4T9"/>
<dbReference type="Gene3D" id="3.40.630.10">
    <property type="entry name" value="Zn peptidases"/>
    <property type="match status" value="1"/>
</dbReference>
<sequence>KTEEEAKIFGGTAGIAYDPNYHQAGDTVDNLAMEAFEINTKAIAHAVATYSTSFDSLGPKDASPKTKRRADEAKKRLLTRVFTALFFMAIRCGYATWHMYRVPFLGVNLWYKPGLDYVLEVLAVLTFVTIAFVNREQSYELSLKQYALA</sequence>
<accession>A0A0F7S4T9</accession>
<keyword evidence="1" id="KW-0472">Membrane</keyword>
<keyword evidence="1" id="KW-0812">Transmembrane</keyword>
<evidence type="ECO:0000313" key="3">
    <source>
        <dbReference type="Proteomes" id="UP000242770"/>
    </source>
</evidence>
<evidence type="ECO:0000313" key="2">
    <source>
        <dbReference type="EMBL" id="CDS02077.1"/>
    </source>
</evidence>
<proteinExistence type="predicted"/>
<gene>
    <name evidence="2" type="primary">SSCI81750.1</name>
</gene>
<name>A0A0F7S4T9_9BASI</name>
<feature type="transmembrane region" description="Helical" evidence="1">
    <location>
        <begin position="117"/>
        <end position="134"/>
    </location>
</feature>
<evidence type="ECO:0000256" key="1">
    <source>
        <dbReference type="SAM" id="Phobius"/>
    </source>
</evidence>
<evidence type="ECO:0008006" key="4">
    <source>
        <dbReference type="Google" id="ProtNLM"/>
    </source>
</evidence>
<dbReference type="SUPFAM" id="SSF53187">
    <property type="entry name" value="Zn-dependent exopeptidases"/>
    <property type="match status" value="1"/>
</dbReference>
<keyword evidence="1" id="KW-1133">Transmembrane helix</keyword>
<reference evidence="3" key="1">
    <citation type="submission" date="2014-06" db="EMBL/GenBank/DDBJ databases">
        <authorList>
            <person name="Berkman P.J."/>
        </authorList>
    </citation>
    <scope>NUCLEOTIDE SEQUENCE [LARGE SCALE GENOMIC DNA]</scope>
</reference>
<dbReference type="EMBL" id="CCFA01004945">
    <property type="protein sequence ID" value="CDS02077.1"/>
    <property type="molecule type" value="Genomic_DNA"/>
</dbReference>
<organism evidence="2 3">
    <name type="scientific">Sporisorium scitamineum</name>
    <dbReference type="NCBI Taxonomy" id="49012"/>
    <lineage>
        <taxon>Eukaryota</taxon>
        <taxon>Fungi</taxon>
        <taxon>Dikarya</taxon>
        <taxon>Basidiomycota</taxon>
        <taxon>Ustilaginomycotina</taxon>
        <taxon>Ustilaginomycetes</taxon>
        <taxon>Ustilaginales</taxon>
        <taxon>Ustilaginaceae</taxon>
        <taxon>Sporisorium</taxon>
    </lineage>
</organism>
<dbReference type="STRING" id="49012.A0A0F7S4T9"/>